<dbReference type="Proteomes" id="UP000053105">
    <property type="component" value="Unassembled WGS sequence"/>
</dbReference>
<gene>
    <name evidence="1" type="ORF">WN51_01594</name>
</gene>
<proteinExistence type="predicted"/>
<accession>A0A0N1ITB8</accession>
<sequence>MIIAKVKRLLRRLLNKLSGILRLSLSSKILSVQVSSRAFKMFNRETKIVNRKTLKIRVLATASTNLQCLKKSSFKNCLKAALPT</sequence>
<protein>
    <submittedName>
        <fullName evidence="1">Uncharacterized protein</fullName>
    </submittedName>
</protein>
<dbReference type="EMBL" id="KQ435840">
    <property type="protein sequence ID" value="KOX71321.1"/>
    <property type="molecule type" value="Genomic_DNA"/>
</dbReference>
<reference evidence="1 2" key="1">
    <citation type="submission" date="2015-07" db="EMBL/GenBank/DDBJ databases">
        <title>The genome of Melipona quadrifasciata.</title>
        <authorList>
            <person name="Pan H."/>
            <person name="Kapheim K."/>
        </authorList>
    </citation>
    <scope>NUCLEOTIDE SEQUENCE [LARGE SCALE GENOMIC DNA]</scope>
    <source>
        <strain evidence="1">0111107301</strain>
        <tissue evidence="1">Whole body</tissue>
    </source>
</reference>
<name>A0A0N1ITB8_9HYME</name>
<dbReference type="AlphaFoldDB" id="A0A0N1ITB8"/>
<organism evidence="1 2">
    <name type="scientific">Melipona quadrifasciata</name>
    <dbReference type="NCBI Taxonomy" id="166423"/>
    <lineage>
        <taxon>Eukaryota</taxon>
        <taxon>Metazoa</taxon>
        <taxon>Ecdysozoa</taxon>
        <taxon>Arthropoda</taxon>
        <taxon>Hexapoda</taxon>
        <taxon>Insecta</taxon>
        <taxon>Pterygota</taxon>
        <taxon>Neoptera</taxon>
        <taxon>Endopterygota</taxon>
        <taxon>Hymenoptera</taxon>
        <taxon>Apocrita</taxon>
        <taxon>Aculeata</taxon>
        <taxon>Apoidea</taxon>
        <taxon>Anthophila</taxon>
        <taxon>Apidae</taxon>
        <taxon>Melipona</taxon>
    </lineage>
</organism>
<evidence type="ECO:0000313" key="1">
    <source>
        <dbReference type="EMBL" id="KOX71321.1"/>
    </source>
</evidence>
<keyword evidence="2" id="KW-1185">Reference proteome</keyword>
<evidence type="ECO:0000313" key="2">
    <source>
        <dbReference type="Proteomes" id="UP000053105"/>
    </source>
</evidence>